<dbReference type="RefSeq" id="WP_273938327.1">
    <property type="nucleotide sequence ID" value="NZ_CP097263.1"/>
</dbReference>
<keyword evidence="3" id="KW-1185">Reference proteome</keyword>
<proteinExistence type="inferred from homology"/>
<organism evidence="2 3">
    <name type="scientific">Kutzneria chonburiensis</name>
    <dbReference type="NCBI Taxonomy" id="1483604"/>
    <lineage>
        <taxon>Bacteria</taxon>
        <taxon>Bacillati</taxon>
        <taxon>Actinomycetota</taxon>
        <taxon>Actinomycetes</taxon>
        <taxon>Pseudonocardiales</taxon>
        <taxon>Pseudonocardiaceae</taxon>
        <taxon>Kutzneria</taxon>
    </lineage>
</organism>
<dbReference type="Pfam" id="PF00067">
    <property type="entry name" value="p450"/>
    <property type="match status" value="1"/>
</dbReference>
<dbReference type="InterPro" id="IPR002397">
    <property type="entry name" value="Cyt_P450_B"/>
</dbReference>
<dbReference type="SUPFAM" id="SSF48264">
    <property type="entry name" value="Cytochrome P450"/>
    <property type="match status" value="1"/>
</dbReference>
<gene>
    <name evidence="2" type="ORF">ACFFH7_40395</name>
</gene>
<evidence type="ECO:0000313" key="2">
    <source>
        <dbReference type="EMBL" id="MFC0547824.1"/>
    </source>
</evidence>
<evidence type="ECO:0000313" key="3">
    <source>
        <dbReference type="Proteomes" id="UP001589810"/>
    </source>
</evidence>
<sequence length="389" mass="41566">MSPLAAGYPIGAAASVEQLTADPHALLARLRAAEPVSWLPALNGWLVTRHDLALQVMKDAATFTVDDPRFSTAQVVGPSMLSLDADEHARHRAPFSRQFRPREIEDRFGDFVRAECGRLVDGFVATGRAELRRALAGPLAVAVMADALGLDSTDAKRVLAWYDAIVSAVAEISAGHAPDQPDPLGAQAFGELRAHIEGSAAKPSLLAEAAQALALPEVVSNAAVLMFGGIETTEGMIANLLLHLLTNPSQMDVVRADPSRIPDAVEESLRLEPAAAVVDRYATRDVELAGATIARGDLVTVSLTAANRDPALFDRPDDFDLLRPNLRHQLAFARGPHFCLGIDLARLETRVAVETVLDRLPGLALTDAATPAGLVFRKPDAVHVRWDAP</sequence>
<dbReference type="InterPro" id="IPR036396">
    <property type="entry name" value="Cyt_P450_sf"/>
</dbReference>
<accession>A0ABV6N5G7</accession>
<dbReference type="PANTHER" id="PTHR46696:SF3">
    <property type="entry name" value="PULCHERRIMINIC ACID SYNTHASE"/>
    <property type="match status" value="1"/>
</dbReference>
<comment type="similarity">
    <text evidence="1">Belongs to the cytochrome P450 family.</text>
</comment>
<name>A0ABV6N5G7_9PSEU</name>
<dbReference type="PANTHER" id="PTHR46696">
    <property type="entry name" value="P450, PUTATIVE (EUROFUNG)-RELATED"/>
    <property type="match status" value="1"/>
</dbReference>
<comment type="caution">
    <text evidence="2">The sequence shown here is derived from an EMBL/GenBank/DDBJ whole genome shotgun (WGS) entry which is preliminary data.</text>
</comment>
<dbReference type="Proteomes" id="UP001589810">
    <property type="component" value="Unassembled WGS sequence"/>
</dbReference>
<dbReference type="Gene3D" id="1.10.630.10">
    <property type="entry name" value="Cytochrome P450"/>
    <property type="match status" value="1"/>
</dbReference>
<dbReference type="EMBL" id="JBHLUD010000015">
    <property type="protein sequence ID" value="MFC0547824.1"/>
    <property type="molecule type" value="Genomic_DNA"/>
</dbReference>
<dbReference type="PRINTS" id="PR00385">
    <property type="entry name" value="P450"/>
</dbReference>
<dbReference type="PRINTS" id="PR00359">
    <property type="entry name" value="BP450"/>
</dbReference>
<protein>
    <submittedName>
        <fullName evidence="2">Cytochrome P450</fullName>
    </submittedName>
</protein>
<evidence type="ECO:0000256" key="1">
    <source>
        <dbReference type="ARBA" id="ARBA00010617"/>
    </source>
</evidence>
<dbReference type="InterPro" id="IPR001128">
    <property type="entry name" value="Cyt_P450"/>
</dbReference>
<reference evidence="2 3" key="1">
    <citation type="submission" date="2024-09" db="EMBL/GenBank/DDBJ databases">
        <authorList>
            <person name="Sun Q."/>
            <person name="Mori K."/>
        </authorList>
    </citation>
    <scope>NUCLEOTIDE SEQUENCE [LARGE SCALE GENOMIC DNA]</scope>
    <source>
        <strain evidence="2 3">TBRC 1432</strain>
    </source>
</reference>